<name>A0A2U1ZYX5_9MICO</name>
<organism evidence="2 3">
    <name type="scientific">Serinibacter arcticus</name>
    <dbReference type="NCBI Taxonomy" id="1655435"/>
    <lineage>
        <taxon>Bacteria</taxon>
        <taxon>Bacillati</taxon>
        <taxon>Actinomycetota</taxon>
        <taxon>Actinomycetes</taxon>
        <taxon>Micrococcales</taxon>
        <taxon>Beutenbergiaceae</taxon>
        <taxon>Serinibacter</taxon>
    </lineage>
</organism>
<dbReference type="RefSeq" id="WP_109230503.1">
    <property type="nucleotide sequence ID" value="NZ_PYHR01000002.1"/>
</dbReference>
<evidence type="ECO:0000313" key="2">
    <source>
        <dbReference type="EMBL" id="PWD52122.1"/>
    </source>
</evidence>
<evidence type="ECO:0008006" key="4">
    <source>
        <dbReference type="Google" id="ProtNLM"/>
    </source>
</evidence>
<protein>
    <recommendedName>
        <fullName evidence="4">Secreted protein</fullName>
    </recommendedName>
</protein>
<feature type="chain" id="PRO_5015768229" description="Secreted protein" evidence="1">
    <location>
        <begin position="28"/>
        <end position="258"/>
    </location>
</feature>
<dbReference type="AlphaFoldDB" id="A0A2U1ZYX5"/>
<gene>
    <name evidence="2" type="ORF">C8046_17215</name>
</gene>
<dbReference type="EMBL" id="PYHR01000002">
    <property type="protein sequence ID" value="PWD52122.1"/>
    <property type="molecule type" value="Genomic_DNA"/>
</dbReference>
<proteinExistence type="predicted"/>
<evidence type="ECO:0000256" key="1">
    <source>
        <dbReference type="SAM" id="SignalP"/>
    </source>
</evidence>
<reference evidence="2 3" key="1">
    <citation type="submission" date="2018-03" db="EMBL/GenBank/DDBJ databases">
        <title>Genome assembly of novel Miniimonas species PCH200.</title>
        <authorList>
            <person name="Thakur V."/>
            <person name="Kumar V."/>
            <person name="Singh D."/>
        </authorList>
    </citation>
    <scope>NUCLEOTIDE SEQUENCE [LARGE SCALE GENOMIC DNA]</scope>
    <source>
        <strain evidence="2 3">PCH200</strain>
    </source>
</reference>
<evidence type="ECO:0000313" key="3">
    <source>
        <dbReference type="Proteomes" id="UP000245166"/>
    </source>
</evidence>
<keyword evidence="3" id="KW-1185">Reference proteome</keyword>
<keyword evidence="1" id="KW-0732">Signal</keyword>
<sequence length="258" mass="28601">MSRRPRVLGAVLALAVAGTLAAAPAQALEPGFCSAPYTDTLLRHVHHVDGTTSVRPVLYPEWASAGLPTPLQAPTDYVRYPWWPDVHAVQYFGPDASEWYWDHLDHESWSRAGQPTVRLAHWIDGTNVVQYASSPEVFFGMPTDAGPGYHRATFAEWVLAGLPAPERFPTTGFYRYPWSAHIGYLDETTTGSGDNLDLETWEWVGRPTPQTVTHVIGEVVWKKPGSSVLYLDSPITGDGFRLTYDQWTALGRPAPATR</sequence>
<dbReference type="OrthoDB" id="5123024at2"/>
<comment type="caution">
    <text evidence="2">The sequence shown here is derived from an EMBL/GenBank/DDBJ whole genome shotgun (WGS) entry which is preliminary data.</text>
</comment>
<dbReference type="Proteomes" id="UP000245166">
    <property type="component" value="Unassembled WGS sequence"/>
</dbReference>
<accession>A0A2U1ZYX5</accession>
<feature type="signal peptide" evidence="1">
    <location>
        <begin position="1"/>
        <end position="27"/>
    </location>
</feature>